<sequence>MRKHIKKTIRANTKIKKLNSIHHKGGNNNDKYYIDCSINYDKFIATKILDNTEMRILFYGVLQEHNINQKIVAKIMKRTKKNTNQMEYNYGKLLENIEGFIRFICLLECKTNIHKIHNKTEEIEEKSICINTGGIQKEILISPYYEVGSMENFYWNETNIPIFKSCLKQIILSFYYAYKMHRFIHNYFHYGNVLLEETNENEIRYEYIIVETNGYKTVIMDFDNSYIDADVRYFWEEIMDVFEKITLYINIVFIQKPLYDIKQLLYSLYKENNNNIDKCFEIVGMIDLLELDFIKQRKIH</sequence>
<name>A0A6C0KIP1_9ZZZZ</name>
<evidence type="ECO:0000313" key="1">
    <source>
        <dbReference type="EMBL" id="QHU17509.1"/>
    </source>
</evidence>
<proteinExistence type="predicted"/>
<evidence type="ECO:0008006" key="2">
    <source>
        <dbReference type="Google" id="ProtNLM"/>
    </source>
</evidence>
<dbReference type="Gene3D" id="1.10.510.10">
    <property type="entry name" value="Transferase(Phosphotransferase) domain 1"/>
    <property type="match status" value="1"/>
</dbReference>
<accession>A0A6C0KIP1</accession>
<dbReference type="AlphaFoldDB" id="A0A6C0KIP1"/>
<protein>
    <recommendedName>
        <fullName evidence="2">Protein kinase domain-containing protein</fullName>
    </recommendedName>
</protein>
<dbReference type="EMBL" id="MN740914">
    <property type="protein sequence ID" value="QHU17509.1"/>
    <property type="molecule type" value="Genomic_DNA"/>
</dbReference>
<reference evidence="1" key="1">
    <citation type="journal article" date="2020" name="Nature">
        <title>Giant virus diversity and host interactions through global metagenomics.</title>
        <authorList>
            <person name="Schulz F."/>
            <person name="Roux S."/>
            <person name="Paez-Espino D."/>
            <person name="Jungbluth S."/>
            <person name="Walsh D.A."/>
            <person name="Denef V.J."/>
            <person name="McMahon K.D."/>
            <person name="Konstantinidis K.T."/>
            <person name="Eloe-Fadrosh E.A."/>
            <person name="Kyrpides N.C."/>
            <person name="Woyke T."/>
        </authorList>
    </citation>
    <scope>NUCLEOTIDE SEQUENCE</scope>
    <source>
        <strain evidence="1">GVMAG-S-3300012000-57</strain>
    </source>
</reference>
<organism evidence="1">
    <name type="scientific">viral metagenome</name>
    <dbReference type="NCBI Taxonomy" id="1070528"/>
    <lineage>
        <taxon>unclassified sequences</taxon>
        <taxon>metagenomes</taxon>
        <taxon>organismal metagenomes</taxon>
    </lineage>
</organism>